<keyword evidence="4" id="KW-0560">Oxidoreductase</keyword>
<evidence type="ECO:0000313" key="7">
    <source>
        <dbReference type="EMBL" id="HJG80307.1"/>
    </source>
</evidence>
<accession>A0A921SNW5</accession>
<keyword evidence="3" id="KW-0274">FAD</keyword>
<feature type="region of interest" description="Disordered" evidence="5">
    <location>
        <begin position="295"/>
        <end position="320"/>
    </location>
</feature>
<dbReference type="SUPFAM" id="SSF47203">
    <property type="entry name" value="Acyl-CoA dehydrogenase C-terminal domain-like"/>
    <property type="match status" value="1"/>
</dbReference>
<keyword evidence="2" id="KW-0285">Flavoprotein</keyword>
<sequence>MSQNPAEAAVAFGATVASALAAAGGNARTVEQYDALVERRSASDVLRDHRARLVATGLPGLLAPEDADGLGLLEEGGALAALVAVARAAGAVPGPDIAAPWAAVPTILRLAGADHALQAQVAAGEVRLAVADLTGTPAADRTAQGTARDTVRVVDGEESDGLLVLEPGRIRLVRDAALLPVSTFDPTRPVSTVSRASLTDDTIAGDTLAQGERADRIAVLARAAGRLVLAAELHGTGQELLRLVVEHLSTRMAFGRPLGSFQALKHRTADLWSELSLVGSLVDEAARLLEAALSTGSQSGGADGTGDDAPATTSAEAVADAEATAETDAVAEASAYVAAALSLASDTVVHGGEEVLQLHGGIGYTWESPVHVLLKRAVASRVRWGSPHELRQEVAQRFEL</sequence>
<evidence type="ECO:0000256" key="2">
    <source>
        <dbReference type="ARBA" id="ARBA00022630"/>
    </source>
</evidence>
<evidence type="ECO:0000313" key="8">
    <source>
        <dbReference type="Proteomes" id="UP000784435"/>
    </source>
</evidence>
<reference evidence="7" key="2">
    <citation type="submission" date="2021-09" db="EMBL/GenBank/DDBJ databases">
        <authorList>
            <person name="Gilroy R."/>
        </authorList>
    </citation>
    <scope>NUCLEOTIDE SEQUENCE</scope>
    <source>
        <strain evidence="7">ChiGjej5B5-7349</strain>
    </source>
</reference>
<reference evidence="7" key="1">
    <citation type="journal article" date="2021" name="PeerJ">
        <title>Extensive microbial diversity within the chicken gut microbiome revealed by metagenomics and culture.</title>
        <authorList>
            <person name="Gilroy R."/>
            <person name="Ravi A."/>
            <person name="Getino M."/>
            <person name="Pursley I."/>
            <person name="Horton D.L."/>
            <person name="Alikhan N.F."/>
            <person name="Baker D."/>
            <person name="Gharbi K."/>
            <person name="Hall N."/>
            <person name="Watson M."/>
            <person name="Adriaenssens E.M."/>
            <person name="Foster-Nyarko E."/>
            <person name="Jarju S."/>
            <person name="Secka A."/>
            <person name="Antonio M."/>
            <person name="Oren A."/>
            <person name="Chaudhuri R.R."/>
            <person name="La Ragione R."/>
            <person name="Hildebrand F."/>
            <person name="Pallen M.J."/>
        </authorList>
    </citation>
    <scope>NUCLEOTIDE SEQUENCE</scope>
    <source>
        <strain evidence="7">ChiGjej5B5-7349</strain>
    </source>
</reference>
<feature type="domain" description="Acyl-CoA dehydrogenase/oxidase C-terminal" evidence="6">
    <location>
        <begin position="224"/>
        <end position="294"/>
    </location>
</feature>
<dbReference type="GO" id="GO:0003995">
    <property type="term" value="F:acyl-CoA dehydrogenase activity"/>
    <property type="evidence" value="ECO:0007669"/>
    <property type="project" value="TreeGrafter"/>
</dbReference>
<dbReference type="Pfam" id="PF00441">
    <property type="entry name" value="Acyl-CoA_dh_1"/>
    <property type="match status" value="1"/>
</dbReference>
<protein>
    <recommendedName>
        <fullName evidence="6">Acyl-CoA dehydrogenase/oxidase C-terminal domain-containing protein</fullName>
    </recommendedName>
</protein>
<dbReference type="InterPro" id="IPR009075">
    <property type="entry name" value="AcylCo_DH/oxidase_C"/>
</dbReference>
<evidence type="ECO:0000256" key="1">
    <source>
        <dbReference type="ARBA" id="ARBA00009347"/>
    </source>
</evidence>
<organism evidence="7 8">
    <name type="scientific">Brevibacterium senegalense</name>
    <dbReference type="NCBI Taxonomy" id="1033736"/>
    <lineage>
        <taxon>Bacteria</taxon>
        <taxon>Bacillati</taxon>
        <taxon>Actinomycetota</taxon>
        <taxon>Actinomycetes</taxon>
        <taxon>Micrococcales</taxon>
        <taxon>Brevibacteriaceae</taxon>
        <taxon>Brevibacterium</taxon>
    </lineage>
</organism>
<dbReference type="InterPro" id="IPR036250">
    <property type="entry name" value="AcylCo_DH-like_C"/>
</dbReference>
<dbReference type="PANTHER" id="PTHR43884:SF20">
    <property type="entry name" value="ACYL-COA DEHYDROGENASE FADE28"/>
    <property type="match status" value="1"/>
</dbReference>
<feature type="compositionally biased region" description="Low complexity" evidence="5">
    <location>
        <begin position="307"/>
        <end position="320"/>
    </location>
</feature>
<comment type="caution">
    <text evidence="7">The sequence shown here is derived from an EMBL/GenBank/DDBJ whole genome shotgun (WGS) entry which is preliminary data.</text>
</comment>
<dbReference type="EMBL" id="DYUK01000165">
    <property type="protein sequence ID" value="HJG80307.1"/>
    <property type="molecule type" value="Genomic_DNA"/>
</dbReference>
<dbReference type="Proteomes" id="UP000784435">
    <property type="component" value="Unassembled WGS sequence"/>
</dbReference>
<evidence type="ECO:0000256" key="3">
    <source>
        <dbReference type="ARBA" id="ARBA00022827"/>
    </source>
</evidence>
<comment type="similarity">
    <text evidence="1">Belongs to the acyl-CoA dehydrogenase family.</text>
</comment>
<gene>
    <name evidence="7" type="ORF">K8V08_07830</name>
</gene>
<proteinExistence type="inferred from homology"/>
<dbReference type="Gene3D" id="1.20.140.10">
    <property type="entry name" value="Butyryl-CoA Dehydrogenase, subunit A, domain 3"/>
    <property type="match status" value="1"/>
</dbReference>
<dbReference type="SUPFAM" id="SSF56645">
    <property type="entry name" value="Acyl-CoA dehydrogenase NM domain-like"/>
    <property type="match status" value="1"/>
</dbReference>
<dbReference type="AlphaFoldDB" id="A0A921SNW5"/>
<evidence type="ECO:0000256" key="4">
    <source>
        <dbReference type="ARBA" id="ARBA00023002"/>
    </source>
</evidence>
<evidence type="ECO:0000256" key="5">
    <source>
        <dbReference type="SAM" id="MobiDB-lite"/>
    </source>
</evidence>
<dbReference type="PANTHER" id="PTHR43884">
    <property type="entry name" value="ACYL-COA DEHYDROGENASE"/>
    <property type="match status" value="1"/>
</dbReference>
<name>A0A921SNW5_9MICO</name>
<dbReference type="InterPro" id="IPR009100">
    <property type="entry name" value="AcylCoA_DH/oxidase_NM_dom_sf"/>
</dbReference>
<evidence type="ECO:0000259" key="6">
    <source>
        <dbReference type="Pfam" id="PF00441"/>
    </source>
</evidence>